<dbReference type="InterPro" id="IPR029058">
    <property type="entry name" value="AB_hydrolase_fold"/>
</dbReference>
<sequence length="287" mass="32939">MNNTSNPKVTIEIPKLYIKIGKFLQLISNKLSSKYAIWLFFKPLKFPMPKREYPMDKNSQQYFLYIPSIKKEINIYKYGKGQKRILLVHGWSGRGTQLFSLADFLVSKGYEIISFDAPCHGKSPGNKTYMKEFVLSILEIGKHYTFDGIIGHSLGAMSSINATRLGFKTPWVIAISGGDLVTDIIDDFVKKMQMNQEVWQSIHNYLDKKLEESINEYSISVAVKNIKQPLLIIHDQDDIDVPVKCAYNIHKNKPDSELFITQGLGHRRILADKTVIEIIYNFIKKQA</sequence>
<comment type="caution">
    <text evidence="2">The sequence shown here is derived from an EMBL/GenBank/DDBJ whole genome shotgun (WGS) entry which is preliminary data.</text>
</comment>
<dbReference type="PANTHER" id="PTHR43433:SF1">
    <property type="entry name" value="BLL5160 PROTEIN"/>
    <property type="match status" value="1"/>
</dbReference>
<dbReference type="InterPro" id="IPR050471">
    <property type="entry name" value="AB_hydrolase"/>
</dbReference>
<dbReference type="EMBL" id="BQKA01000016">
    <property type="protein sequence ID" value="GJM49938.1"/>
    <property type="molecule type" value="Genomic_DNA"/>
</dbReference>
<dbReference type="Proteomes" id="UP001207736">
    <property type="component" value="Unassembled WGS sequence"/>
</dbReference>
<dbReference type="InterPro" id="IPR000073">
    <property type="entry name" value="AB_hydrolase_1"/>
</dbReference>
<reference evidence="2 5" key="1">
    <citation type="submission" date="2021-11" db="EMBL/GenBank/DDBJ databases">
        <title>Draft genome sequence of Capnocytophaga sp. strain KC07075 isolated from cat oral cavity.</title>
        <authorList>
            <person name="Suzuki M."/>
            <person name="Imaoka K."/>
            <person name="Kimura M."/>
            <person name="Morikawa S."/>
            <person name="Maeda K."/>
        </authorList>
    </citation>
    <scope>NUCLEOTIDE SEQUENCE</scope>
    <source>
        <strain evidence="2">KC07075</strain>
        <strain evidence="3 5">KC07079</strain>
    </source>
</reference>
<dbReference type="Proteomes" id="UP001208692">
    <property type="component" value="Unassembled WGS sequence"/>
</dbReference>
<dbReference type="RefSeq" id="WP_264845094.1">
    <property type="nucleotide sequence ID" value="NZ_BPMA01000003.1"/>
</dbReference>
<dbReference type="Pfam" id="PF12697">
    <property type="entry name" value="Abhydrolase_6"/>
    <property type="match status" value="1"/>
</dbReference>
<dbReference type="Gene3D" id="3.40.50.1820">
    <property type="entry name" value="alpha/beta hydrolase"/>
    <property type="match status" value="1"/>
</dbReference>
<protein>
    <submittedName>
        <fullName evidence="2">Alpha/beta hydrolase</fullName>
    </submittedName>
</protein>
<keyword evidence="5" id="KW-1185">Reference proteome</keyword>
<evidence type="ECO:0000313" key="5">
    <source>
        <dbReference type="Proteomes" id="UP001208692"/>
    </source>
</evidence>
<keyword evidence="2" id="KW-0378">Hydrolase</keyword>
<accession>A0AAV5AY45</accession>
<organism evidence="2 4">
    <name type="scientific">Capnocytophaga catalasegens</name>
    <dbReference type="NCBI Taxonomy" id="1004260"/>
    <lineage>
        <taxon>Bacteria</taxon>
        <taxon>Pseudomonadati</taxon>
        <taxon>Bacteroidota</taxon>
        <taxon>Flavobacteriia</taxon>
        <taxon>Flavobacteriales</taxon>
        <taxon>Flavobacteriaceae</taxon>
        <taxon>Capnocytophaga</taxon>
    </lineage>
</organism>
<evidence type="ECO:0000313" key="3">
    <source>
        <dbReference type="EMBL" id="GJM51709.1"/>
    </source>
</evidence>
<proteinExistence type="predicted"/>
<gene>
    <name evidence="2" type="ORF">RCZ15_09130</name>
    <name evidence="3" type="ORF">RCZ16_00270</name>
</gene>
<dbReference type="PANTHER" id="PTHR43433">
    <property type="entry name" value="HYDROLASE, ALPHA/BETA FOLD FAMILY PROTEIN"/>
    <property type="match status" value="1"/>
</dbReference>
<dbReference type="GO" id="GO:0016787">
    <property type="term" value="F:hydrolase activity"/>
    <property type="evidence" value="ECO:0007669"/>
    <property type="project" value="UniProtKB-KW"/>
</dbReference>
<dbReference type="AlphaFoldDB" id="A0AAV5AY45"/>
<evidence type="ECO:0000313" key="4">
    <source>
        <dbReference type="Proteomes" id="UP001207736"/>
    </source>
</evidence>
<feature type="domain" description="AB hydrolase-1" evidence="1">
    <location>
        <begin position="85"/>
        <end position="163"/>
    </location>
</feature>
<name>A0AAV5AY45_9FLAO</name>
<evidence type="ECO:0000313" key="2">
    <source>
        <dbReference type="EMBL" id="GJM49938.1"/>
    </source>
</evidence>
<dbReference type="SUPFAM" id="SSF53474">
    <property type="entry name" value="alpha/beta-Hydrolases"/>
    <property type="match status" value="1"/>
</dbReference>
<dbReference type="EMBL" id="BQKB01000001">
    <property type="protein sequence ID" value="GJM51709.1"/>
    <property type="molecule type" value="Genomic_DNA"/>
</dbReference>
<evidence type="ECO:0000259" key="1">
    <source>
        <dbReference type="Pfam" id="PF12697"/>
    </source>
</evidence>